<dbReference type="KEGG" id="scu:SCE1572_44350"/>
<dbReference type="PATRIC" id="fig|1254432.3.peg.10023"/>
<protein>
    <submittedName>
        <fullName evidence="1">Uncharacterized protein</fullName>
    </submittedName>
</protein>
<organism evidence="1 2">
    <name type="scientific">Sorangium cellulosum So0157-2</name>
    <dbReference type="NCBI Taxonomy" id="1254432"/>
    <lineage>
        <taxon>Bacteria</taxon>
        <taxon>Pseudomonadati</taxon>
        <taxon>Myxococcota</taxon>
        <taxon>Polyangia</taxon>
        <taxon>Polyangiales</taxon>
        <taxon>Polyangiaceae</taxon>
        <taxon>Sorangium</taxon>
    </lineage>
</organism>
<dbReference type="AlphaFoldDB" id="S4Y7S9"/>
<name>S4Y7S9_SORCE</name>
<sequence length="48" mass="5451">MNMHTDVTGLVIQERIDAEILMDDGIEWADADEPGSVFTRGLENIWMD</sequence>
<dbReference type="Proteomes" id="UP000014803">
    <property type="component" value="Chromosome"/>
</dbReference>
<accession>S4Y7S9</accession>
<proteinExistence type="predicted"/>
<evidence type="ECO:0000313" key="1">
    <source>
        <dbReference type="EMBL" id="AGP40914.1"/>
    </source>
</evidence>
<gene>
    <name evidence="1" type="ORF">SCE1572_44350</name>
</gene>
<dbReference type="EMBL" id="CP003969">
    <property type="protein sequence ID" value="AGP40914.1"/>
    <property type="molecule type" value="Genomic_DNA"/>
</dbReference>
<dbReference type="HOGENOM" id="CLU_3157884_0_0_7"/>
<reference evidence="1 2" key="1">
    <citation type="journal article" date="2013" name="Sci. Rep.">
        <title>Extraordinary expansion of a Sorangium cellulosum genome from an alkaline milieu.</title>
        <authorList>
            <person name="Han K."/>
            <person name="Li Z.F."/>
            <person name="Peng R."/>
            <person name="Zhu L.P."/>
            <person name="Zhou T."/>
            <person name="Wang L.G."/>
            <person name="Li S.G."/>
            <person name="Zhang X.B."/>
            <person name="Hu W."/>
            <person name="Wu Z.H."/>
            <person name="Qin N."/>
            <person name="Li Y.Z."/>
        </authorList>
    </citation>
    <scope>NUCLEOTIDE SEQUENCE [LARGE SCALE GENOMIC DNA]</scope>
    <source>
        <strain evidence="1 2">So0157-2</strain>
    </source>
</reference>
<evidence type="ECO:0000313" key="2">
    <source>
        <dbReference type="Proteomes" id="UP000014803"/>
    </source>
</evidence>